<evidence type="ECO:0000313" key="1">
    <source>
        <dbReference type="EMBL" id="KAA3487555.1"/>
    </source>
</evidence>
<proteinExistence type="predicted"/>
<protein>
    <submittedName>
        <fullName evidence="1">Uncharacterized protein</fullName>
    </submittedName>
</protein>
<dbReference type="EMBL" id="SMMG02000001">
    <property type="protein sequence ID" value="KAA3487555.1"/>
    <property type="molecule type" value="Genomic_DNA"/>
</dbReference>
<name>A0A5B6X3J3_9ROSI</name>
<gene>
    <name evidence="1" type="ORF">EPI10_031372</name>
</gene>
<organism evidence="1 2">
    <name type="scientific">Gossypium australe</name>
    <dbReference type="NCBI Taxonomy" id="47621"/>
    <lineage>
        <taxon>Eukaryota</taxon>
        <taxon>Viridiplantae</taxon>
        <taxon>Streptophyta</taxon>
        <taxon>Embryophyta</taxon>
        <taxon>Tracheophyta</taxon>
        <taxon>Spermatophyta</taxon>
        <taxon>Magnoliopsida</taxon>
        <taxon>eudicotyledons</taxon>
        <taxon>Gunneridae</taxon>
        <taxon>Pentapetalae</taxon>
        <taxon>rosids</taxon>
        <taxon>malvids</taxon>
        <taxon>Malvales</taxon>
        <taxon>Malvaceae</taxon>
        <taxon>Malvoideae</taxon>
        <taxon>Gossypium</taxon>
    </lineage>
</organism>
<dbReference type="AlphaFoldDB" id="A0A5B6X3J3"/>
<accession>A0A5B6X3J3</accession>
<dbReference type="OrthoDB" id="999288at2759"/>
<comment type="caution">
    <text evidence="1">The sequence shown here is derived from an EMBL/GenBank/DDBJ whole genome shotgun (WGS) entry which is preliminary data.</text>
</comment>
<evidence type="ECO:0000313" key="2">
    <source>
        <dbReference type="Proteomes" id="UP000325315"/>
    </source>
</evidence>
<reference evidence="2" key="1">
    <citation type="journal article" date="2019" name="Plant Biotechnol. J.">
        <title>Genome sequencing of the Australian wild diploid species Gossypium australe highlights disease resistance and delayed gland morphogenesis.</title>
        <authorList>
            <person name="Cai Y."/>
            <person name="Cai X."/>
            <person name="Wang Q."/>
            <person name="Wang P."/>
            <person name="Zhang Y."/>
            <person name="Cai C."/>
            <person name="Xu Y."/>
            <person name="Wang K."/>
            <person name="Zhou Z."/>
            <person name="Wang C."/>
            <person name="Geng S."/>
            <person name="Li B."/>
            <person name="Dong Q."/>
            <person name="Hou Y."/>
            <person name="Wang H."/>
            <person name="Ai P."/>
            <person name="Liu Z."/>
            <person name="Yi F."/>
            <person name="Sun M."/>
            <person name="An G."/>
            <person name="Cheng J."/>
            <person name="Zhang Y."/>
            <person name="Shi Q."/>
            <person name="Xie Y."/>
            <person name="Shi X."/>
            <person name="Chang Y."/>
            <person name="Huang F."/>
            <person name="Chen Y."/>
            <person name="Hong S."/>
            <person name="Mi L."/>
            <person name="Sun Q."/>
            <person name="Zhang L."/>
            <person name="Zhou B."/>
            <person name="Peng R."/>
            <person name="Zhang X."/>
            <person name="Liu F."/>
        </authorList>
    </citation>
    <scope>NUCLEOTIDE SEQUENCE [LARGE SCALE GENOMIC DNA]</scope>
    <source>
        <strain evidence="2">cv. PA1801</strain>
    </source>
</reference>
<keyword evidence="2" id="KW-1185">Reference proteome</keyword>
<sequence>MSHIKFECPQWKKNGALKQKKKAMVETWCDNDSNSDEEHEVVNLCLMAIDETKLISNPKDFDELAMEFETMSSKNNKMISKLEENGSLIIDKEEIIKKLNGMLVQIDVLNINNKNLHASFSMFYMGNKN</sequence>
<dbReference type="Proteomes" id="UP000325315">
    <property type="component" value="Unassembled WGS sequence"/>
</dbReference>